<accession>A0A1G7JDK3</accession>
<dbReference type="STRING" id="366584.SAMN05216377_10421"/>
<dbReference type="InterPro" id="IPR029058">
    <property type="entry name" value="AB_hydrolase_fold"/>
</dbReference>
<dbReference type="AlphaFoldDB" id="A0A1G7JDK3"/>
<dbReference type="Pfam" id="PF01738">
    <property type="entry name" value="DLH"/>
    <property type="match status" value="1"/>
</dbReference>
<name>A0A1G7JDK3_PSEOR</name>
<dbReference type="OrthoDB" id="3208682at2"/>
<dbReference type="Proteomes" id="UP000198967">
    <property type="component" value="Unassembled WGS sequence"/>
</dbReference>
<proteinExistence type="predicted"/>
<dbReference type="RefSeq" id="WP_093078663.1">
    <property type="nucleotide sequence ID" value="NZ_FNBE01000004.1"/>
</dbReference>
<gene>
    <name evidence="2" type="ORF">SAMN05216377_10421</name>
</gene>
<dbReference type="EMBL" id="FNBE01000004">
    <property type="protein sequence ID" value="SDF23010.1"/>
    <property type="molecule type" value="Genomic_DNA"/>
</dbReference>
<dbReference type="Gene3D" id="3.40.50.1820">
    <property type="entry name" value="alpha/beta hydrolase"/>
    <property type="match status" value="1"/>
</dbReference>
<organism evidence="2 3">
    <name type="scientific">Pseudonocardia oroxyli</name>
    <dbReference type="NCBI Taxonomy" id="366584"/>
    <lineage>
        <taxon>Bacteria</taxon>
        <taxon>Bacillati</taxon>
        <taxon>Actinomycetota</taxon>
        <taxon>Actinomycetes</taxon>
        <taxon>Pseudonocardiales</taxon>
        <taxon>Pseudonocardiaceae</taxon>
        <taxon>Pseudonocardia</taxon>
    </lineage>
</organism>
<dbReference type="PANTHER" id="PTHR46623:SF6">
    <property type="entry name" value="ALPHA_BETA-HYDROLASES SUPERFAMILY PROTEIN"/>
    <property type="match status" value="1"/>
</dbReference>
<dbReference type="GO" id="GO:0016787">
    <property type="term" value="F:hydrolase activity"/>
    <property type="evidence" value="ECO:0007669"/>
    <property type="project" value="InterPro"/>
</dbReference>
<sequence length="240" mass="24859">MTTVDLTARAAATGGSPTLGGYLAIPDGAGPWPGLVLVHEAFGLDDEMRAHADRLAGRGFLTLAPDLFSAGGARRCLVGTFRALFSGRGRAFADIEAARAELVSRADCTGRVGVIGFCMGGGFALLTAARGFDASSVNYGMLPRELDAAVAGACPIVGSYGAADLSLRGAAGTLEAALTRADVPHDVVEYPKAGHSFLNASDNAPALMRPFLRVTGTGPEPESAAHAWERIERFFRTHLG</sequence>
<dbReference type="InterPro" id="IPR002925">
    <property type="entry name" value="Dienelactn_hydro"/>
</dbReference>
<dbReference type="SUPFAM" id="SSF53474">
    <property type="entry name" value="alpha/beta-Hydrolases"/>
    <property type="match status" value="1"/>
</dbReference>
<evidence type="ECO:0000259" key="1">
    <source>
        <dbReference type="Pfam" id="PF01738"/>
    </source>
</evidence>
<evidence type="ECO:0000313" key="2">
    <source>
        <dbReference type="EMBL" id="SDF23010.1"/>
    </source>
</evidence>
<dbReference type="PANTHER" id="PTHR46623">
    <property type="entry name" value="CARBOXYMETHYLENEBUTENOLIDASE-RELATED"/>
    <property type="match status" value="1"/>
</dbReference>
<evidence type="ECO:0000313" key="3">
    <source>
        <dbReference type="Proteomes" id="UP000198967"/>
    </source>
</evidence>
<protein>
    <submittedName>
        <fullName evidence="2">Carboxymethylenebutenolidase</fullName>
    </submittedName>
</protein>
<keyword evidence="3" id="KW-1185">Reference proteome</keyword>
<dbReference type="InterPro" id="IPR051049">
    <property type="entry name" value="Dienelactone_hydrolase-like"/>
</dbReference>
<feature type="domain" description="Dienelactone hydrolase" evidence="1">
    <location>
        <begin position="20"/>
        <end position="238"/>
    </location>
</feature>
<reference evidence="2 3" key="1">
    <citation type="submission" date="2016-10" db="EMBL/GenBank/DDBJ databases">
        <authorList>
            <person name="de Groot N.N."/>
        </authorList>
    </citation>
    <scope>NUCLEOTIDE SEQUENCE [LARGE SCALE GENOMIC DNA]</scope>
    <source>
        <strain evidence="2 3">CGMCC 4.3143</strain>
    </source>
</reference>